<dbReference type="EMBL" id="KX190833">
    <property type="protein sequence ID" value="ANT39996.1"/>
    <property type="molecule type" value="Genomic_DNA"/>
</dbReference>
<protein>
    <submittedName>
        <fullName evidence="1">Uncharacterized protein</fullName>
    </submittedName>
</protein>
<sequence length="63" mass="7105">MSLLGKRVLVVIEGVLSCGVVASEYQYNVVLHVDEYSERQVVDKENIVKTLNESAVERLKELL</sequence>
<gene>
    <name evidence="1" type="ORF">BMBtpLA2_36</name>
</gene>
<evidence type="ECO:0000313" key="1">
    <source>
        <dbReference type="EMBL" id="ANT39996.1"/>
    </source>
</evidence>
<evidence type="ECO:0000313" key="2">
    <source>
        <dbReference type="Proteomes" id="UP000221937"/>
    </source>
</evidence>
<name>A0A1B1P7A5_9CAUD</name>
<dbReference type="Proteomes" id="UP000221937">
    <property type="component" value="Segment"/>
</dbReference>
<keyword evidence="2" id="KW-1185">Reference proteome</keyword>
<reference evidence="1 2" key="1">
    <citation type="submission" date="2016-05" db="EMBL/GenBank/DDBJ databases">
        <title>Undiscovered low abundance phages are ubiquitous in bacterial genomes.</title>
        <authorList>
            <person name="Dong Z."/>
            <person name="Liu H."/>
            <person name="Zheng J."/>
            <person name="Peng D."/>
        </authorList>
    </citation>
    <scope>NUCLEOTIDE SEQUENCE [LARGE SCALE GENOMIC DNA]</scope>
</reference>
<accession>A0A1B1P7A5</accession>
<proteinExistence type="predicted"/>
<organism evidence="1 2">
    <name type="scientific">Bacillus phage vB_BtS_BMBtp14</name>
    <dbReference type="NCBI Taxonomy" id="1868826"/>
    <lineage>
        <taxon>Viruses</taxon>
        <taxon>Duplodnaviria</taxon>
        <taxon>Heunggongvirae</taxon>
        <taxon>Uroviricota</taxon>
        <taxon>Caudoviricetes</taxon>
        <taxon>Skryabinvirinae</taxon>
        <taxon>Bembunaquatrovirus</taxon>
        <taxon>Bembunaquatrovirus BMBtp14</taxon>
    </lineage>
</organism>